<dbReference type="AlphaFoldDB" id="A0AAE4K6R0"/>
<dbReference type="Pfam" id="PF06812">
    <property type="entry name" value="ImpA_N"/>
    <property type="match status" value="1"/>
</dbReference>
<dbReference type="NCBIfam" id="TIGR03362">
    <property type="entry name" value="VI_chp_7"/>
    <property type="match status" value="1"/>
</dbReference>
<sequence length="534" mass="56094">MDLTQLSTIGGAPVSEAQPAGTDVRDQPEFDLLQNEIAKLSSPAGSGGVDWEQVVSQAAALTSGKGKDIMVACYLVGGLLQTRGIEGLAVGLQVLDEMLQAYWDGMYPPLARLRARRNALQWLMDRIASHGSEHDWSSLPPQEADLVEALRDRLKSIDAFVAAKDADAPSLRPAVSQVGNLLVKESTPPPPLVVAASTSTPSAAQPAPAVAASSVAATVGPANNAVPPTMAAIGAGPVDTPEAAEQASSEALQRLADIAQWLGEGELNQPTAFRLNRIAAWAGIEQLPPANSGKTSLPGPVPQVQEALKAMQNRQADEDIVRFAEAQLAIFPFWLDLNAIAAESLQRLGQAYDSARREVIGASAWLYARLPGIVALSFSGGMPFASPQTREWLGSLGQGASAGGVNAPPVDPAQAAAGKARALAADGDLGAAAQFLQQAISESQVPALRFRLRVQLCELLFSERPGANLMPFARMLVDEINRFNLTDWDPPLASAGLSAAWRILSADDELKAETDGLLARLASIDAEAAVRLVT</sequence>
<dbReference type="Pfam" id="PF16989">
    <property type="entry name" value="T6SS_VasJ"/>
    <property type="match status" value="1"/>
</dbReference>
<gene>
    <name evidence="3" type="primary">tssA</name>
    <name evidence="3" type="ORF">RJN63_15920</name>
</gene>
<feature type="domain" description="ImpA N-terminal" evidence="2">
    <location>
        <begin position="12"/>
        <end position="124"/>
    </location>
</feature>
<dbReference type="EMBL" id="JAVRAA010000007">
    <property type="protein sequence ID" value="MDT0338330.1"/>
    <property type="molecule type" value="Genomic_DNA"/>
</dbReference>
<comment type="caution">
    <text evidence="3">The sequence shown here is derived from an EMBL/GenBank/DDBJ whole genome shotgun (WGS) entry which is preliminary data.</text>
</comment>
<evidence type="ECO:0000256" key="1">
    <source>
        <dbReference type="SAM" id="MobiDB-lite"/>
    </source>
</evidence>
<proteinExistence type="predicted"/>
<dbReference type="InterPro" id="IPR017739">
    <property type="entry name" value="T6SS-assoc_VCA0119"/>
</dbReference>
<evidence type="ECO:0000313" key="3">
    <source>
        <dbReference type="EMBL" id="MDT0338330.1"/>
    </source>
</evidence>
<evidence type="ECO:0000259" key="2">
    <source>
        <dbReference type="Pfam" id="PF06812"/>
    </source>
</evidence>
<name>A0AAE4K6R0_9BURK</name>
<dbReference type="PANTHER" id="PTHR37024">
    <property type="entry name" value="TYPE VI SECRETION SYSTEM DUF2094 AND IMPA-RELATED DOMAIN PROTEIN"/>
    <property type="match status" value="1"/>
</dbReference>
<dbReference type="PANTHER" id="PTHR37024:SF3">
    <property type="entry name" value="TYPE VI SECRETION SYSTEM PROTEIN TSSA"/>
    <property type="match status" value="1"/>
</dbReference>
<dbReference type="InterPro" id="IPR010657">
    <property type="entry name" value="ImpA_N"/>
</dbReference>
<feature type="region of interest" description="Disordered" evidence="1">
    <location>
        <begin position="1"/>
        <end position="23"/>
    </location>
</feature>
<protein>
    <submittedName>
        <fullName evidence="3">Type VI secretion system protein TssA</fullName>
    </submittedName>
</protein>
<dbReference type="RefSeq" id="WP_243442957.1">
    <property type="nucleotide sequence ID" value="NZ_JAVLSM010000008.1"/>
</dbReference>
<reference evidence="3" key="1">
    <citation type="submission" date="2023-02" db="EMBL/GenBank/DDBJ databases">
        <title>Description of Herbaspirillum huttiense subsp. nephrolepsisexaltata and Herbaspirillum huttiense subsp. lycopersicon.</title>
        <authorList>
            <person name="Poudel M."/>
            <person name="Sharma A."/>
            <person name="Goss E."/>
            <person name="Tapia J.H."/>
            <person name="Harmon C.M."/>
            <person name="Jones J.B."/>
        </authorList>
    </citation>
    <scope>NUCLEOTIDE SEQUENCE</scope>
    <source>
        <strain evidence="3">NC40101</strain>
    </source>
</reference>
<organism evidence="3">
    <name type="scientific">Herbaspirillum huttiense subsp. nephrolepidis</name>
    <dbReference type="NCBI Taxonomy" id="3075126"/>
    <lineage>
        <taxon>Bacteria</taxon>
        <taxon>Pseudomonadati</taxon>
        <taxon>Pseudomonadota</taxon>
        <taxon>Betaproteobacteria</taxon>
        <taxon>Burkholderiales</taxon>
        <taxon>Oxalobacteraceae</taxon>
        <taxon>Herbaspirillum</taxon>
    </lineage>
</organism>
<accession>A0AAE4K6R0</accession>